<keyword evidence="1" id="KW-1133">Transmembrane helix</keyword>
<name>A0A914I1I8_GLORO</name>
<organism evidence="2 3">
    <name type="scientific">Globodera rostochiensis</name>
    <name type="common">Golden nematode worm</name>
    <name type="synonym">Heterodera rostochiensis</name>
    <dbReference type="NCBI Taxonomy" id="31243"/>
    <lineage>
        <taxon>Eukaryota</taxon>
        <taxon>Metazoa</taxon>
        <taxon>Ecdysozoa</taxon>
        <taxon>Nematoda</taxon>
        <taxon>Chromadorea</taxon>
        <taxon>Rhabditida</taxon>
        <taxon>Tylenchina</taxon>
        <taxon>Tylenchomorpha</taxon>
        <taxon>Tylenchoidea</taxon>
        <taxon>Heteroderidae</taxon>
        <taxon>Heteroderinae</taxon>
        <taxon>Globodera</taxon>
    </lineage>
</organism>
<reference evidence="3" key="1">
    <citation type="submission" date="2022-11" db="UniProtKB">
        <authorList>
            <consortium name="WormBaseParasite"/>
        </authorList>
    </citation>
    <scope>IDENTIFICATION</scope>
</reference>
<dbReference type="AlphaFoldDB" id="A0A914I1I8"/>
<evidence type="ECO:0000256" key="1">
    <source>
        <dbReference type="SAM" id="Phobius"/>
    </source>
</evidence>
<evidence type="ECO:0000313" key="3">
    <source>
        <dbReference type="WBParaSite" id="Gr19_v10_g6021.t1"/>
    </source>
</evidence>
<sequence>MDITQQIASEWLTLSDAYAAAFALFLSNCRLFSPSACSSLSFSLLSPPTFSCLFSLLLLLPIQLCVSSFPFLKTVY</sequence>
<accession>A0A914I1I8</accession>
<feature type="transmembrane region" description="Helical" evidence="1">
    <location>
        <begin position="53"/>
        <end position="72"/>
    </location>
</feature>
<keyword evidence="2" id="KW-1185">Reference proteome</keyword>
<keyword evidence="1" id="KW-0812">Transmembrane</keyword>
<keyword evidence="1" id="KW-0472">Membrane</keyword>
<dbReference type="WBParaSite" id="Gr19_v10_g6021.t1">
    <property type="protein sequence ID" value="Gr19_v10_g6021.t1"/>
    <property type="gene ID" value="Gr19_v10_g6021"/>
</dbReference>
<dbReference type="Proteomes" id="UP000887572">
    <property type="component" value="Unplaced"/>
</dbReference>
<feature type="transmembrane region" description="Helical" evidence="1">
    <location>
        <begin position="12"/>
        <end position="33"/>
    </location>
</feature>
<evidence type="ECO:0000313" key="2">
    <source>
        <dbReference type="Proteomes" id="UP000887572"/>
    </source>
</evidence>
<protein>
    <submittedName>
        <fullName evidence="3">Uncharacterized protein</fullName>
    </submittedName>
</protein>
<proteinExistence type="predicted"/>